<organism evidence="1 2">
    <name type="scientific">Larimichthys crocea</name>
    <name type="common">Large yellow croaker</name>
    <name type="synonym">Pseudosciaena crocea</name>
    <dbReference type="NCBI Taxonomy" id="215358"/>
    <lineage>
        <taxon>Eukaryota</taxon>
        <taxon>Metazoa</taxon>
        <taxon>Chordata</taxon>
        <taxon>Craniata</taxon>
        <taxon>Vertebrata</taxon>
        <taxon>Euteleostomi</taxon>
        <taxon>Actinopterygii</taxon>
        <taxon>Neopterygii</taxon>
        <taxon>Teleostei</taxon>
        <taxon>Neoteleostei</taxon>
        <taxon>Acanthomorphata</taxon>
        <taxon>Eupercaria</taxon>
        <taxon>Sciaenidae</taxon>
        <taxon>Larimichthys</taxon>
    </lineage>
</organism>
<reference evidence="1" key="1">
    <citation type="submission" date="2018-11" db="EMBL/GenBank/DDBJ databases">
        <title>The sequence and de novo assembly of Larimichthys crocea genome using PacBio and Hi-C technologies.</title>
        <authorList>
            <person name="Xu P."/>
            <person name="Chen B."/>
            <person name="Zhou Z."/>
            <person name="Ke Q."/>
            <person name="Wu Y."/>
            <person name="Bai H."/>
            <person name="Pu F."/>
        </authorList>
    </citation>
    <scope>NUCLEOTIDE SEQUENCE</scope>
    <source>
        <tissue evidence="1">Muscle</tissue>
    </source>
</reference>
<keyword evidence="2" id="KW-1185">Reference proteome</keyword>
<comment type="caution">
    <text evidence="1">The sequence shown here is derived from an EMBL/GenBank/DDBJ whole genome shotgun (WGS) entry which is preliminary data.</text>
</comment>
<gene>
    <name evidence="1" type="ORF">E3U43_002948</name>
</gene>
<evidence type="ECO:0000313" key="1">
    <source>
        <dbReference type="EMBL" id="TMS10289.1"/>
    </source>
</evidence>
<protein>
    <submittedName>
        <fullName evidence="1">Uncharacterized protein</fullName>
    </submittedName>
</protein>
<dbReference type="EMBL" id="CM011688">
    <property type="protein sequence ID" value="TMS10289.1"/>
    <property type="molecule type" value="Genomic_DNA"/>
</dbReference>
<evidence type="ECO:0000313" key="2">
    <source>
        <dbReference type="Proteomes" id="UP000793456"/>
    </source>
</evidence>
<dbReference type="Proteomes" id="UP000793456">
    <property type="component" value="Chromosome XV"/>
</dbReference>
<sequence>MPDVEPLRFPSREGRPSQQDQADLQAVCSGRRRTCALLNSPSPSVNSAIYHIQEMKMTVENWCQQSGKYQPQIDQDKHQYSKALRFQSRDSDTESVTSTELFVEGIAISARESCPLSPLLKKINDVLGEVVYLIERLEADRQYAEEALYKEKRRKRFLEDKVDSISLWKQQEHSFVVQKEHEACIRDITELKWQLKLEREKLDQTQEKLSHTEVLNQRLHEDISFAKKQVPVVKENLDLQRGIISQINAAQAEADEVCSKTQSDLRLLQMELKKMELDANNEKTSLEHALLMMKNDLDNRLEDLKALKMLKEGICGEIKDT</sequence>
<accession>A0ACD3QT42</accession>
<name>A0ACD3QT42_LARCR</name>
<proteinExistence type="predicted"/>